<feature type="compositionally biased region" description="Low complexity" evidence="1">
    <location>
        <begin position="134"/>
        <end position="143"/>
    </location>
</feature>
<keyword evidence="2" id="KW-1185">Reference proteome</keyword>
<organism evidence="3">
    <name type="scientific">Dissoconium aciculare CBS 342.82</name>
    <dbReference type="NCBI Taxonomy" id="1314786"/>
    <lineage>
        <taxon>Eukaryota</taxon>
        <taxon>Fungi</taxon>
        <taxon>Dikarya</taxon>
        <taxon>Ascomycota</taxon>
        <taxon>Pezizomycotina</taxon>
        <taxon>Dothideomycetes</taxon>
        <taxon>Dothideomycetidae</taxon>
        <taxon>Mycosphaerellales</taxon>
        <taxon>Dissoconiaceae</taxon>
        <taxon>Dissoconium</taxon>
    </lineage>
</organism>
<feature type="compositionally biased region" description="Acidic residues" evidence="1">
    <location>
        <begin position="148"/>
        <end position="166"/>
    </location>
</feature>
<dbReference type="Proteomes" id="UP000504637">
    <property type="component" value="Unplaced"/>
</dbReference>
<name>A0A6J3LWQ1_9PEZI</name>
<dbReference type="SUPFAM" id="SSF48371">
    <property type="entry name" value="ARM repeat"/>
    <property type="match status" value="1"/>
</dbReference>
<evidence type="ECO:0000256" key="1">
    <source>
        <dbReference type="SAM" id="MobiDB-lite"/>
    </source>
</evidence>
<reference evidence="3" key="2">
    <citation type="submission" date="2020-04" db="EMBL/GenBank/DDBJ databases">
        <authorList>
            <consortium name="NCBI Genome Project"/>
        </authorList>
    </citation>
    <scope>NUCLEOTIDE SEQUENCE</scope>
    <source>
        <strain evidence="3">CBS 342.82</strain>
    </source>
</reference>
<dbReference type="GeneID" id="54366355"/>
<gene>
    <name evidence="3" type="ORF">K489DRAFT_434413</name>
</gene>
<proteinExistence type="predicted"/>
<feature type="region of interest" description="Disordered" evidence="1">
    <location>
        <begin position="42"/>
        <end position="64"/>
    </location>
</feature>
<accession>A0A6J3LWQ1</accession>
<evidence type="ECO:0000313" key="2">
    <source>
        <dbReference type="Proteomes" id="UP000504637"/>
    </source>
</evidence>
<dbReference type="RefSeq" id="XP_033456103.1">
    <property type="nucleotide sequence ID" value="XM_033608555.1"/>
</dbReference>
<reference evidence="3" key="3">
    <citation type="submission" date="2025-08" db="UniProtKB">
        <authorList>
            <consortium name="RefSeq"/>
        </authorList>
    </citation>
    <scope>IDENTIFICATION</scope>
    <source>
        <strain evidence="3">CBS 342.82</strain>
    </source>
</reference>
<dbReference type="AlphaFoldDB" id="A0A6J3LWQ1"/>
<feature type="region of interest" description="Disordered" evidence="1">
    <location>
        <begin position="134"/>
        <end position="195"/>
    </location>
</feature>
<reference evidence="3" key="1">
    <citation type="submission" date="2020-01" db="EMBL/GenBank/DDBJ databases">
        <authorList>
            <consortium name="DOE Joint Genome Institute"/>
            <person name="Haridas S."/>
            <person name="Albert R."/>
            <person name="Binder M."/>
            <person name="Bloem J."/>
            <person name="Labutti K."/>
            <person name="Salamov A."/>
            <person name="Andreopoulos B."/>
            <person name="Baker S.E."/>
            <person name="Barry K."/>
            <person name="Bills G."/>
            <person name="Bluhm B.H."/>
            <person name="Cannon C."/>
            <person name="Castanera R."/>
            <person name="Culley D.E."/>
            <person name="Daum C."/>
            <person name="Ezra D."/>
            <person name="Gonzalez J.B."/>
            <person name="Henrissat B."/>
            <person name="Kuo A."/>
            <person name="Liang C."/>
            <person name="Lipzen A."/>
            <person name="Lutzoni F."/>
            <person name="Magnuson J."/>
            <person name="Mondo S."/>
            <person name="Nolan M."/>
            <person name="Ohm R."/>
            <person name="Pangilinan J."/>
            <person name="Park H.-J."/>
            <person name="Ramirez L."/>
            <person name="Alfaro M."/>
            <person name="Sun H."/>
            <person name="Tritt A."/>
            <person name="Yoshinaga Y."/>
            <person name="Zwiers L.-H."/>
            <person name="Turgeon B.G."/>
            <person name="Goodwin S.B."/>
            <person name="Spatafora J.W."/>
            <person name="Crous P.W."/>
            <person name="Grigoriev I.V."/>
        </authorList>
    </citation>
    <scope>NUCLEOTIDE SEQUENCE</scope>
    <source>
        <strain evidence="3">CBS 342.82</strain>
    </source>
</reference>
<protein>
    <submittedName>
        <fullName evidence="3">Uncharacterized protein</fullName>
    </submittedName>
</protein>
<feature type="compositionally biased region" description="Acidic residues" evidence="1">
    <location>
        <begin position="175"/>
        <end position="188"/>
    </location>
</feature>
<sequence>MSTKSNLGGLLIHLFPRASDQDQIHPMATSLEILLNPWPTQSALHKQQQQQQQPSPSSSLSSQHSSSLKQHLLLYYHYQNQLHLQLSPTDRYRPPPGTTAHDLERRSIALGEFLFRRRWRHPDVAGFEDLIIPSSASCSGRSPSPDDHENDDDDEDEDEDEDDNDDDYHMNHDGSDDDDDDDDDDNDNDPPSSSFYYKTLTASVNLDETNSLASVWLLSRTASSSSSSSSITGAGNQHHHHHEEIVTVLHWWRRKGVWECFRQSGMGVVGGEGGAGS</sequence>
<evidence type="ECO:0000313" key="3">
    <source>
        <dbReference type="RefSeq" id="XP_033456103.1"/>
    </source>
</evidence>
<dbReference type="InterPro" id="IPR016024">
    <property type="entry name" value="ARM-type_fold"/>
</dbReference>